<dbReference type="AlphaFoldDB" id="A0A402C2A5"/>
<proteinExistence type="predicted"/>
<dbReference type="EMBL" id="BHYM01000012">
    <property type="protein sequence ID" value="GCE37706.1"/>
    <property type="molecule type" value="Genomic_DNA"/>
</dbReference>
<accession>A0A402C2A5</accession>
<gene>
    <name evidence="1" type="ORF">Rhow_000552</name>
</gene>
<sequence length="41" mass="4830">MPPNNAYRCTYISRQIDVKALYRLWVTQAEKDVMSQVLHSC</sequence>
<evidence type="ECO:0000313" key="2">
    <source>
        <dbReference type="Proteomes" id="UP000287519"/>
    </source>
</evidence>
<organism evidence="1 2">
    <name type="scientific">Rhodococcus wratislaviensis</name>
    <name type="common">Tsukamurella wratislaviensis</name>
    <dbReference type="NCBI Taxonomy" id="44752"/>
    <lineage>
        <taxon>Bacteria</taxon>
        <taxon>Bacillati</taxon>
        <taxon>Actinomycetota</taxon>
        <taxon>Actinomycetes</taxon>
        <taxon>Mycobacteriales</taxon>
        <taxon>Nocardiaceae</taxon>
        <taxon>Rhodococcus</taxon>
    </lineage>
</organism>
<keyword evidence="2" id="KW-1185">Reference proteome</keyword>
<reference evidence="1 2" key="1">
    <citation type="submission" date="2018-11" db="EMBL/GenBank/DDBJ databases">
        <title>Microbial catabolism of amino acid.</title>
        <authorList>
            <person name="Hibi M."/>
            <person name="Ogawa J."/>
        </authorList>
    </citation>
    <scope>NUCLEOTIDE SEQUENCE [LARGE SCALE GENOMIC DNA]</scope>
    <source>
        <strain evidence="1 2">C31-06</strain>
    </source>
</reference>
<name>A0A402C2A5_RHOWR</name>
<dbReference type="Proteomes" id="UP000287519">
    <property type="component" value="Unassembled WGS sequence"/>
</dbReference>
<protein>
    <submittedName>
        <fullName evidence="1">Putative secreted protein</fullName>
    </submittedName>
</protein>
<evidence type="ECO:0000313" key="1">
    <source>
        <dbReference type="EMBL" id="GCE37706.1"/>
    </source>
</evidence>
<comment type="caution">
    <text evidence="1">The sequence shown here is derived from an EMBL/GenBank/DDBJ whole genome shotgun (WGS) entry which is preliminary data.</text>
</comment>